<dbReference type="AlphaFoldDB" id="A0A7Y6NP20"/>
<dbReference type="RefSeq" id="WP_176069510.1">
    <property type="nucleotide sequence ID" value="NZ_JABWMJ010000005.1"/>
</dbReference>
<dbReference type="PANTHER" id="PTHR45586">
    <property type="entry name" value="TPR REPEAT-CONTAINING PROTEIN PA4667"/>
    <property type="match status" value="1"/>
</dbReference>
<keyword evidence="1" id="KW-0677">Repeat</keyword>
<dbReference type="Proteomes" id="UP000529637">
    <property type="component" value="Unassembled WGS sequence"/>
</dbReference>
<feature type="compositionally biased region" description="Low complexity" evidence="3">
    <location>
        <begin position="24"/>
        <end position="49"/>
    </location>
</feature>
<keyword evidence="6" id="KW-1185">Reference proteome</keyword>
<dbReference type="InterPro" id="IPR011990">
    <property type="entry name" value="TPR-like_helical_dom_sf"/>
</dbReference>
<comment type="caution">
    <text evidence="5">The sequence shown here is derived from an EMBL/GenBank/DDBJ whole genome shotgun (WGS) entry which is preliminary data.</text>
</comment>
<sequence>MSASRFTWRTLVALAGLSALAVGAQPQGAPAGTSPSDPASPTAPATTPITPAPTPPGQPAAPAATPPSAAPAAPAAPAADPASPPAPPAAAASDPTSPRKPAVENSALDATLLYQLLIAEMELRQGDAGTAYQVMLDAARRTRSEQLFRRTTEIALRARAGEQALAAVVAWRNAIPQSQDALRFQVQLLVALNRVAEAEEPLRALLAGLSDVTRPAAIDGLPALVSRRTDTAAQRAAAAALIERLVAPYLEAPVARTSARVAAARAWLAAGEPAKALALVERASVDEPGAEAPALVALDLLPGQPAAEAIVTRHLAANPANTGMRLLYTRTLAASQRIGDARAQVELLTRSDPDLPQPWLTLGALEIELRHPDAAIKALQTYVRLVESGAVVAAPARQSDDDDDEPPSRARTLTPALLMLAQAAELKSDFAGAEAWLARVDPAQGGMELQTRRASLLARQGKVGAARELIRNIPETRAEDARAKVMAEVQLLRDQKLWSDAEQVLAAAGQRFPNDIDMLYEQAMMAEKLARVDEMERLLRRVIELKPDHHHAYNALGYSLAERRVRLPEARDLIRKALELSPGEPFITDSLGWVEFRLGNRDEALRLLRGAYQSRPDPEIGAHLGEVLWSVGQSEEAKRVWREARARDASNDVLRETLARLGVDL</sequence>
<organism evidence="5 6">
    <name type="scientific">Piscinibacter koreensis</name>
    <dbReference type="NCBI Taxonomy" id="2742824"/>
    <lineage>
        <taxon>Bacteria</taxon>
        <taxon>Pseudomonadati</taxon>
        <taxon>Pseudomonadota</taxon>
        <taxon>Betaproteobacteria</taxon>
        <taxon>Burkholderiales</taxon>
        <taxon>Sphaerotilaceae</taxon>
        <taxon>Piscinibacter</taxon>
    </lineage>
</organism>
<keyword evidence="4" id="KW-0732">Signal</keyword>
<reference evidence="5 6" key="1">
    <citation type="submission" date="2020-06" db="EMBL/GenBank/DDBJ databases">
        <title>Schlegella sp. ID0723 isolated from air conditioner.</title>
        <authorList>
            <person name="Kim D.Y."/>
            <person name="Kim D.-U."/>
        </authorList>
    </citation>
    <scope>NUCLEOTIDE SEQUENCE [LARGE SCALE GENOMIC DNA]</scope>
    <source>
        <strain evidence="5 6">ID0723</strain>
    </source>
</reference>
<keyword evidence="2" id="KW-0802">TPR repeat</keyword>
<dbReference type="InterPro" id="IPR051012">
    <property type="entry name" value="CellSynth/LPSAsmb/PSIAsmb"/>
</dbReference>
<evidence type="ECO:0000256" key="2">
    <source>
        <dbReference type="ARBA" id="ARBA00022803"/>
    </source>
</evidence>
<feature type="compositionally biased region" description="Pro residues" evidence="3">
    <location>
        <begin position="50"/>
        <end position="69"/>
    </location>
</feature>
<feature type="signal peptide" evidence="4">
    <location>
        <begin position="1"/>
        <end position="24"/>
    </location>
</feature>
<feature type="compositionally biased region" description="Low complexity" evidence="3">
    <location>
        <begin position="70"/>
        <end position="81"/>
    </location>
</feature>
<accession>A0A7Y6NP20</accession>
<dbReference type="Gene3D" id="1.25.40.10">
    <property type="entry name" value="Tetratricopeptide repeat domain"/>
    <property type="match status" value="2"/>
</dbReference>
<gene>
    <name evidence="5" type="ORF">HQN59_12940</name>
</gene>
<dbReference type="PANTHER" id="PTHR45586:SF1">
    <property type="entry name" value="LIPOPOLYSACCHARIDE ASSEMBLY PROTEIN B"/>
    <property type="match status" value="1"/>
</dbReference>
<protein>
    <submittedName>
        <fullName evidence="5">Tetratricopeptide repeat protein</fullName>
    </submittedName>
</protein>
<dbReference type="SUPFAM" id="SSF48452">
    <property type="entry name" value="TPR-like"/>
    <property type="match status" value="2"/>
</dbReference>
<dbReference type="EMBL" id="JABWMJ010000005">
    <property type="protein sequence ID" value="NUZ06669.1"/>
    <property type="molecule type" value="Genomic_DNA"/>
</dbReference>
<evidence type="ECO:0000313" key="5">
    <source>
        <dbReference type="EMBL" id="NUZ06669.1"/>
    </source>
</evidence>
<evidence type="ECO:0000256" key="1">
    <source>
        <dbReference type="ARBA" id="ARBA00022737"/>
    </source>
</evidence>
<feature type="region of interest" description="Disordered" evidence="3">
    <location>
        <begin position="24"/>
        <end position="103"/>
    </location>
</feature>
<evidence type="ECO:0000256" key="3">
    <source>
        <dbReference type="SAM" id="MobiDB-lite"/>
    </source>
</evidence>
<evidence type="ECO:0000313" key="6">
    <source>
        <dbReference type="Proteomes" id="UP000529637"/>
    </source>
</evidence>
<feature type="chain" id="PRO_5031198217" evidence="4">
    <location>
        <begin position="25"/>
        <end position="665"/>
    </location>
</feature>
<name>A0A7Y6NP20_9BURK</name>
<dbReference type="Pfam" id="PF13432">
    <property type="entry name" value="TPR_16"/>
    <property type="match status" value="1"/>
</dbReference>
<proteinExistence type="predicted"/>
<evidence type="ECO:0000256" key="4">
    <source>
        <dbReference type="SAM" id="SignalP"/>
    </source>
</evidence>